<evidence type="ECO:0000256" key="3">
    <source>
        <dbReference type="ARBA" id="ARBA00022692"/>
    </source>
</evidence>
<dbReference type="GeneID" id="101491405"/>
<comment type="function">
    <text evidence="6">Choline transporter.</text>
</comment>
<evidence type="ECO:0000256" key="4">
    <source>
        <dbReference type="ARBA" id="ARBA00022989"/>
    </source>
</evidence>
<accession>A0A1S2XJP4</accession>
<organism evidence="7 8">
    <name type="scientific">Cicer arietinum</name>
    <name type="common">Chickpea</name>
    <name type="synonym">Garbanzo</name>
    <dbReference type="NCBI Taxonomy" id="3827"/>
    <lineage>
        <taxon>Eukaryota</taxon>
        <taxon>Viridiplantae</taxon>
        <taxon>Streptophyta</taxon>
        <taxon>Embryophyta</taxon>
        <taxon>Tracheophyta</taxon>
        <taxon>Spermatophyta</taxon>
        <taxon>Magnoliopsida</taxon>
        <taxon>eudicotyledons</taxon>
        <taxon>Gunneridae</taxon>
        <taxon>Pentapetalae</taxon>
        <taxon>rosids</taxon>
        <taxon>fabids</taxon>
        <taxon>Fabales</taxon>
        <taxon>Fabaceae</taxon>
        <taxon>Papilionoideae</taxon>
        <taxon>50 kb inversion clade</taxon>
        <taxon>NPAAA clade</taxon>
        <taxon>Hologalegina</taxon>
        <taxon>IRL clade</taxon>
        <taxon>Cicereae</taxon>
        <taxon>Cicer</taxon>
    </lineage>
</organism>
<feature type="transmembrane region" description="Helical" evidence="6">
    <location>
        <begin position="308"/>
        <end position="331"/>
    </location>
</feature>
<feature type="transmembrane region" description="Helical" evidence="6">
    <location>
        <begin position="187"/>
        <end position="209"/>
    </location>
</feature>
<dbReference type="GO" id="GO:0005886">
    <property type="term" value="C:plasma membrane"/>
    <property type="evidence" value="ECO:0007669"/>
    <property type="project" value="UniProtKB-SubCell"/>
</dbReference>
<evidence type="ECO:0000313" key="8">
    <source>
        <dbReference type="RefSeq" id="XP_004489651.1"/>
    </source>
</evidence>
<gene>
    <name evidence="8" type="primary">LOC101491405</name>
</gene>
<evidence type="ECO:0000256" key="1">
    <source>
        <dbReference type="ARBA" id="ARBA00004141"/>
    </source>
</evidence>
<reference evidence="7" key="1">
    <citation type="journal article" date="2013" name="Nat. Biotechnol.">
        <title>Draft genome sequence of chickpea (Cicer arietinum) provides a resource for trait improvement.</title>
        <authorList>
            <person name="Varshney R.K."/>
            <person name="Song C."/>
            <person name="Saxena R.K."/>
            <person name="Azam S."/>
            <person name="Yu S."/>
            <person name="Sharpe A.G."/>
            <person name="Cannon S."/>
            <person name="Baek J."/>
            <person name="Rosen B.D."/>
            <person name="Tar'an B."/>
            <person name="Millan T."/>
            <person name="Zhang X."/>
            <person name="Ramsay L.D."/>
            <person name="Iwata A."/>
            <person name="Wang Y."/>
            <person name="Nelson W."/>
            <person name="Farmer A.D."/>
            <person name="Gaur P.M."/>
            <person name="Soderlund C."/>
            <person name="Penmetsa R.V."/>
            <person name="Xu C."/>
            <person name="Bharti A.K."/>
            <person name="He W."/>
            <person name="Winter P."/>
            <person name="Zhao S."/>
            <person name="Hane J.K."/>
            <person name="Carrasquilla-Garcia N."/>
            <person name="Condie J.A."/>
            <person name="Upadhyaya H.D."/>
            <person name="Luo M.C."/>
            <person name="Thudi M."/>
            <person name="Gowda C.L."/>
            <person name="Singh N.P."/>
            <person name="Lichtenzveig J."/>
            <person name="Gali K.K."/>
            <person name="Rubio J."/>
            <person name="Nadarajan N."/>
            <person name="Dolezel J."/>
            <person name="Bansal K.C."/>
            <person name="Xu X."/>
            <person name="Edwards D."/>
            <person name="Zhang G."/>
            <person name="Kahl G."/>
            <person name="Gil J."/>
            <person name="Singh K.B."/>
            <person name="Datta S.K."/>
            <person name="Jackson S.A."/>
            <person name="Wang J."/>
            <person name="Cook D.R."/>
        </authorList>
    </citation>
    <scope>NUCLEOTIDE SEQUENCE [LARGE SCALE GENOMIC DNA]</scope>
    <source>
        <strain evidence="7">cv. CDC Frontier</strain>
    </source>
</reference>
<feature type="transmembrane region" description="Helical" evidence="6">
    <location>
        <begin position="402"/>
        <end position="420"/>
    </location>
</feature>
<evidence type="ECO:0000313" key="7">
    <source>
        <dbReference type="Proteomes" id="UP000087171"/>
    </source>
</evidence>
<keyword evidence="5 6" id="KW-0472">Membrane</keyword>
<dbReference type="RefSeq" id="XP_004489651.1">
    <property type="nucleotide sequence ID" value="XM_004489594.3"/>
</dbReference>
<dbReference type="InterPro" id="IPR007603">
    <property type="entry name" value="Choline_transptr-like"/>
</dbReference>
<dbReference type="PANTHER" id="PTHR12385:SF84">
    <property type="entry name" value="CHOLINE TRANSPORTER-LIKE PROTEIN"/>
    <property type="match status" value="1"/>
</dbReference>
<dbReference type="OrthoDB" id="44736at2759"/>
<keyword evidence="4 6" id="KW-1133">Transmembrane helix</keyword>
<dbReference type="PaxDb" id="3827-XP_004489651.1"/>
<dbReference type="PANTHER" id="PTHR12385">
    <property type="entry name" value="CHOLINE TRANSPORTER-LIKE (SLC FAMILY 44)"/>
    <property type="match status" value="1"/>
</dbReference>
<evidence type="ECO:0000256" key="2">
    <source>
        <dbReference type="ARBA" id="ARBA00007168"/>
    </source>
</evidence>
<protein>
    <recommendedName>
        <fullName evidence="6">Choline transporter-like protein</fullName>
    </recommendedName>
</protein>
<feature type="transmembrane region" description="Helical" evidence="6">
    <location>
        <begin position="221"/>
        <end position="240"/>
    </location>
</feature>
<name>A0A1S2XJP4_CICAR</name>
<dbReference type="KEGG" id="cam:101491405"/>
<comment type="subcellular location">
    <subcellularLocation>
        <location evidence="6">Cell membrane</location>
        <topology evidence="6">Multi-pass membrane protein</topology>
    </subcellularLocation>
    <subcellularLocation>
        <location evidence="1">Membrane</location>
        <topology evidence="1">Multi-pass membrane protein</topology>
    </subcellularLocation>
</comment>
<reference evidence="8" key="2">
    <citation type="submission" date="2025-08" db="UniProtKB">
        <authorList>
            <consortium name="RefSeq"/>
        </authorList>
    </citation>
    <scope>IDENTIFICATION</scope>
    <source>
        <tissue evidence="8">Etiolated seedlings</tissue>
    </source>
</reference>
<dbReference type="Pfam" id="PF04515">
    <property type="entry name" value="Choline_transpo"/>
    <property type="match status" value="1"/>
</dbReference>
<dbReference type="eggNOG" id="KOG1362">
    <property type="taxonomic scope" value="Eukaryota"/>
</dbReference>
<feature type="transmembrane region" description="Helical" evidence="6">
    <location>
        <begin position="53"/>
        <end position="76"/>
    </location>
</feature>
<dbReference type="Proteomes" id="UP000087171">
    <property type="component" value="Chromosome Ca2"/>
</dbReference>
<dbReference type="AlphaFoldDB" id="A0A1S2XJP4"/>
<keyword evidence="3 6" id="KW-0812">Transmembrane</keyword>
<feature type="transmembrane region" description="Helical" evidence="6">
    <location>
        <begin position="145"/>
        <end position="166"/>
    </location>
</feature>
<feature type="transmembrane region" description="Helical" evidence="6">
    <location>
        <begin position="274"/>
        <end position="296"/>
    </location>
</feature>
<dbReference type="GO" id="GO:0022857">
    <property type="term" value="F:transmembrane transporter activity"/>
    <property type="evidence" value="ECO:0007669"/>
    <property type="project" value="UniProtKB-UniRule"/>
</dbReference>
<evidence type="ECO:0000256" key="6">
    <source>
        <dbReference type="RuleBase" id="RU368066"/>
    </source>
</evidence>
<feature type="transmembrane region" description="Helical" evidence="6">
    <location>
        <begin position="120"/>
        <end position="139"/>
    </location>
</feature>
<keyword evidence="7" id="KW-1185">Reference proteome</keyword>
<comment type="similarity">
    <text evidence="2 6">Belongs to the CTL (choline transporter-like) family.</text>
</comment>
<sequence length="457" mass="51252">MASLKNFNVITVKDEERIHQKDMHPSSNSIKAQDSTFLNTTLVGNIVRNVFKVLFYVHLLLISLLVISLIIYGLIFSSHNHNFQPMKFYPPLITSIACAGVLGFIWQWFTFKNTKNAIKVAFWISPLLTCSMAIMFVYIESPISLAIGVIALISSLIQSLYGCWVNHRFEYAKNILSTSIVDPPLKIMRFTFSTIFIGMFYCFFLVLGIGGARSIENKTKFTSFFILVILMSLIWTMQILKNVIQVTISRIKYMNLGNGIIMDTSIALHDTIKYLIGSVSIGSILVPIISTFRGFARSTKLVGGDIDEFMFSCVSCYMGIASILVSCGNRWGFVHVGVYNKGFVQASKDTWDIFNRVGLEQLIDLDLTGSFCFLSGVGGGAVCSLVSGIWSIVLHRNYATQLAIYAFLIGYFMVRLAMAWPQACVSAYYVAYAENPQSTHFDSTIPIRLEQLQRSQI</sequence>
<proteinExistence type="inferred from homology"/>
<evidence type="ECO:0000256" key="5">
    <source>
        <dbReference type="ARBA" id="ARBA00023136"/>
    </source>
</evidence>
<feature type="transmembrane region" description="Helical" evidence="6">
    <location>
        <begin position="88"/>
        <end position="108"/>
    </location>
</feature>
<feature type="transmembrane region" description="Helical" evidence="6">
    <location>
        <begin position="367"/>
        <end position="390"/>
    </location>
</feature>